<accession>A0A8D8VFX1</accession>
<organism evidence="1">
    <name type="scientific">Cacopsylla melanoneura</name>
    <dbReference type="NCBI Taxonomy" id="428564"/>
    <lineage>
        <taxon>Eukaryota</taxon>
        <taxon>Metazoa</taxon>
        <taxon>Ecdysozoa</taxon>
        <taxon>Arthropoda</taxon>
        <taxon>Hexapoda</taxon>
        <taxon>Insecta</taxon>
        <taxon>Pterygota</taxon>
        <taxon>Neoptera</taxon>
        <taxon>Paraneoptera</taxon>
        <taxon>Hemiptera</taxon>
        <taxon>Sternorrhyncha</taxon>
        <taxon>Psylloidea</taxon>
        <taxon>Psyllidae</taxon>
        <taxon>Psyllinae</taxon>
        <taxon>Cacopsylla</taxon>
    </lineage>
</organism>
<protein>
    <submittedName>
        <fullName evidence="1">Uncharacterized protein</fullName>
    </submittedName>
</protein>
<evidence type="ECO:0000313" key="1">
    <source>
        <dbReference type="EMBL" id="CAG6723743.1"/>
    </source>
</evidence>
<name>A0A8D8VFX1_9HEMI</name>
<dbReference type="EMBL" id="HBUF01366308">
    <property type="protein sequence ID" value="CAG6723742.1"/>
    <property type="molecule type" value="Transcribed_RNA"/>
</dbReference>
<dbReference type="EMBL" id="HBUF01366309">
    <property type="protein sequence ID" value="CAG6723743.1"/>
    <property type="molecule type" value="Transcribed_RNA"/>
</dbReference>
<reference evidence="1" key="1">
    <citation type="submission" date="2021-05" db="EMBL/GenBank/DDBJ databases">
        <authorList>
            <person name="Alioto T."/>
            <person name="Alioto T."/>
            <person name="Gomez Garrido J."/>
        </authorList>
    </citation>
    <scope>NUCLEOTIDE SEQUENCE</scope>
</reference>
<dbReference type="AlphaFoldDB" id="A0A8D8VFX1"/>
<proteinExistence type="predicted"/>
<sequence>MRKTRQSDLMEHLDIGTLRARRKFQKLTLLYNIFNNNIYVGDVSQEISIRVPIVRLRNREHFNFFYLKNSWCAPVGLSSPVISAMLIYNLHSSSLDMAFEMSEFRRISGDVLKLGRSTTDQF</sequence>